<dbReference type="Gene3D" id="2.170.130.10">
    <property type="entry name" value="TonB-dependent receptor, plug domain"/>
    <property type="match status" value="1"/>
</dbReference>
<dbReference type="InterPro" id="IPR000531">
    <property type="entry name" value="Beta-barrel_TonB"/>
</dbReference>
<keyword evidence="6 8" id="KW-0472">Membrane</keyword>
<feature type="domain" description="TonB-dependent receptor-like beta-barrel" evidence="10">
    <location>
        <begin position="454"/>
        <end position="927"/>
    </location>
</feature>
<comment type="similarity">
    <text evidence="8 9">Belongs to the TonB-dependent receptor family.</text>
</comment>
<dbReference type="Pfam" id="PF07715">
    <property type="entry name" value="Plug"/>
    <property type="match status" value="1"/>
</dbReference>
<evidence type="ECO:0000259" key="10">
    <source>
        <dbReference type="Pfam" id="PF00593"/>
    </source>
</evidence>
<dbReference type="SUPFAM" id="SSF56935">
    <property type="entry name" value="Porins"/>
    <property type="match status" value="1"/>
</dbReference>
<proteinExistence type="inferred from homology"/>
<reference evidence="12 14" key="1">
    <citation type="submission" date="2019-08" db="EMBL/GenBank/DDBJ databases">
        <title>Comparative genome analysis confer to the adaptation heavy metal polluted environment.</title>
        <authorList>
            <person name="Li Y."/>
        </authorList>
    </citation>
    <scope>NUCLEOTIDE SEQUENCE [LARGE SCALE GENOMIC DNA]</scope>
    <source>
        <strain evidence="13">P1</strain>
        <strain evidence="12 14">P2</strain>
    </source>
</reference>
<dbReference type="InterPro" id="IPR037066">
    <property type="entry name" value="Plug_dom_sf"/>
</dbReference>
<dbReference type="InterPro" id="IPR039426">
    <property type="entry name" value="TonB-dep_rcpt-like"/>
</dbReference>
<accession>A0A364WQH0</accession>
<keyword evidence="3 8" id="KW-1134">Transmembrane beta strand</keyword>
<evidence type="ECO:0000256" key="4">
    <source>
        <dbReference type="ARBA" id="ARBA00022692"/>
    </source>
</evidence>
<dbReference type="SUPFAM" id="SSF49464">
    <property type="entry name" value="Carboxypeptidase regulatory domain-like"/>
    <property type="match status" value="1"/>
</dbReference>
<dbReference type="EMBL" id="CP043451">
    <property type="protein sequence ID" value="QEM06197.1"/>
    <property type="molecule type" value="Genomic_DNA"/>
</dbReference>
<dbReference type="InterPro" id="IPR036942">
    <property type="entry name" value="Beta-barrel_TonB_sf"/>
</dbReference>
<keyword evidence="2 8" id="KW-0813">Transport</keyword>
<evidence type="ECO:0000313" key="15">
    <source>
        <dbReference type="Proteomes" id="UP000251402"/>
    </source>
</evidence>
<keyword evidence="7 8" id="KW-0998">Cell outer membrane</keyword>
<keyword evidence="5 9" id="KW-0798">TonB box</keyword>
<organism evidence="12 14">
    <name type="scientific">Mucilaginibacter rubeus</name>
    <dbReference type="NCBI Taxonomy" id="2027860"/>
    <lineage>
        <taxon>Bacteria</taxon>
        <taxon>Pseudomonadati</taxon>
        <taxon>Bacteroidota</taxon>
        <taxon>Sphingobacteriia</taxon>
        <taxon>Sphingobacteriales</taxon>
        <taxon>Sphingobacteriaceae</taxon>
        <taxon>Mucilaginibacter</taxon>
    </lineage>
</organism>
<evidence type="ECO:0000256" key="2">
    <source>
        <dbReference type="ARBA" id="ARBA00022448"/>
    </source>
</evidence>
<sequence length="1065" mass="117640">MKLKLLIIIILGMFSLNLFGQQNTNGKIINLQTGEAIGGATIRLIKSKIVTSSSEDGSFNFTAGSYPDTLVVSHVGYKTTHLFLAGYTQAQHLIIRIVPGTTALQEVVVSTGYQTLPKERATGSFTVVNNQKLNEQVSTDLLSRLESVTNGLVFNRTTSATPQIQIRGLSTINGPTAPLIVVDNFPYEGDITNINPNDVESVTVLKDAAAASIWGTRAGNGVIVITTKKARFNQPLSVDLNANLTFGKKPDLSYIRQMASSDYINVEQALFNNGFYDSRITDPSHPSLTPVVELLSAVRNGTISATRANAQINALRNSDVRNDFNKYLYQQSTNQQYAISLKGGSATQSWLFSSGYDKDLSNLAAGYDRVNLHFLDSFKPINKLQVNTAIYYTQSTSTAGKPGFGDITSYNGALYPYAKFADVNGDALPVAKDYSLSYLATLPSAQLEDWKYYPLTDYQQINNKTNLQDLTANLSAQYQLFSFLNFNMQYQYERQDSHTNNLQGAGSYAARNLINEFTQIDASGNVTNIVPVGGILNLSDQLIESQNLRGQFNLNKGWGKNEVNAIAGSEIRQVNTTGNANSLYGYDPSTLTFGNVDLTNTYPTYVTGSSLFIPDNKSLTDTRNRFVSLFANAAYTYDRKYTFSASARRDASNLFGVNTNNKWNPLASAGLAWDISKEGFYKVGFLPYLKLRATYGLSGNVDLSRTAVTTISYQGNSPYTQTPYAVYNTYANPDLKWETVRMLNLAIDFSALNNRLSGSIEYYHKNAKDLFGLAPLDYTSGIDYYIVKNVAAMKGNGIDITLNSINTMGKLKWTTAVNFSLYKDQITAYYLGDQTGYAYVGSSPVISGIVGKPVYSVLSFKSAGLDPLNGNPRGYVNGQVSEDYNTIYYNSQLSDLKYSGSALPTKFGSVANTFTYKNLSLTVAATYKLGYYFRKTSVDYGLLFNNGQGNADFALRWQKPGDELHTYVPSMVYPDIPARDAFYGGSESLVEKGDHVRLQYITLGYEFNRKTMPRLPVKTLQLYTNINNLGIIWRANKDHIDPDYYYSGNTLKPPLTIAFGLRTSF</sequence>
<dbReference type="AlphaFoldDB" id="A0A364WQH0"/>
<evidence type="ECO:0000256" key="7">
    <source>
        <dbReference type="ARBA" id="ARBA00023237"/>
    </source>
</evidence>
<comment type="subcellular location">
    <subcellularLocation>
        <location evidence="1 8">Cell outer membrane</location>
        <topology evidence="1 8">Multi-pass membrane protein</topology>
    </subcellularLocation>
</comment>
<dbReference type="NCBIfam" id="TIGR04057">
    <property type="entry name" value="SusC_RagA_signa"/>
    <property type="match status" value="1"/>
</dbReference>
<dbReference type="Gene3D" id="2.40.170.20">
    <property type="entry name" value="TonB-dependent receptor, beta-barrel domain"/>
    <property type="match status" value="1"/>
</dbReference>
<dbReference type="KEGG" id="mrub:DEO27_028100"/>
<protein>
    <submittedName>
        <fullName evidence="12">SusC/RagA family TonB-linked outer membrane protein</fullName>
    </submittedName>
</protein>
<dbReference type="InterPro" id="IPR008969">
    <property type="entry name" value="CarboxyPept-like_regulatory"/>
</dbReference>
<dbReference type="InterPro" id="IPR023997">
    <property type="entry name" value="TonB-dep_OMP_SusC/RagA_CS"/>
</dbReference>
<gene>
    <name evidence="13" type="ORF">DEO27_028100</name>
    <name evidence="12" type="ORF">DIU31_022745</name>
</gene>
<evidence type="ECO:0000313" key="14">
    <source>
        <dbReference type="Proteomes" id="UP000250557"/>
    </source>
</evidence>
<dbReference type="Pfam" id="PF00593">
    <property type="entry name" value="TonB_dep_Rec_b-barrel"/>
    <property type="match status" value="1"/>
</dbReference>
<dbReference type="RefSeq" id="WP_112571058.1">
    <property type="nucleotide sequence ID" value="NZ_CP043450.1"/>
</dbReference>
<keyword evidence="4 8" id="KW-0812">Transmembrane</keyword>
<dbReference type="Proteomes" id="UP000250557">
    <property type="component" value="Chromosome"/>
</dbReference>
<dbReference type="PROSITE" id="PS52016">
    <property type="entry name" value="TONB_DEPENDENT_REC_3"/>
    <property type="match status" value="1"/>
</dbReference>
<dbReference type="OrthoDB" id="9768177at2"/>
<keyword evidence="15" id="KW-1185">Reference proteome</keyword>
<evidence type="ECO:0000256" key="1">
    <source>
        <dbReference type="ARBA" id="ARBA00004571"/>
    </source>
</evidence>
<name>A0A364WQH0_9SPHI</name>
<evidence type="ECO:0000313" key="13">
    <source>
        <dbReference type="EMBL" id="QEM13714.1"/>
    </source>
</evidence>
<dbReference type="InterPro" id="IPR023996">
    <property type="entry name" value="TonB-dep_OMP_SusC/RagA"/>
</dbReference>
<dbReference type="EMBL" id="CP043450">
    <property type="protein sequence ID" value="QEM13714.1"/>
    <property type="molecule type" value="Genomic_DNA"/>
</dbReference>
<evidence type="ECO:0000256" key="8">
    <source>
        <dbReference type="PROSITE-ProRule" id="PRU01360"/>
    </source>
</evidence>
<evidence type="ECO:0000256" key="3">
    <source>
        <dbReference type="ARBA" id="ARBA00022452"/>
    </source>
</evidence>
<dbReference type="Pfam" id="PF13715">
    <property type="entry name" value="CarbopepD_reg_2"/>
    <property type="match status" value="1"/>
</dbReference>
<dbReference type="NCBIfam" id="TIGR04056">
    <property type="entry name" value="OMP_RagA_SusC"/>
    <property type="match status" value="1"/>
</dbReference>
<dbReference type="Proteomes" id="UP000251402">
    <property type="component" value="Chromosome"/>
</dbReference>
<dbReference type="GO" id="GO:0009279">
    <property type="term" value="C:cell outer membrane"/>
    <property type="evidence" value="ECO:0007669"/>
    <property type="project" value="UniProtKB-SubCell"/>
</dbReference>
<evidence type="ECO:0000313" key="12">
    <source>
        <dbReference type="EMBL" id="QEM06197.1"/>
    </source>
</evidence>
<evidence type="ECO:0000259" key="11">
    <source>
        <dbReference type="Pfam" id="PF07715"/>
    </source>
</evidence>
<evidence type="ECO:0000256" key="5">
    <source>
        <dbReference type="ARBA" id="ARBA00023077"/>
    </source>
</evidence>
<feature type="domain" description="TonB-dependent receptor plug" evidence="11">
    <location>
        <begin position="118"/>
        <end position="222"/>
    </location>
</feature>
<dbReference type="InterPro" id="IPR012910">
    <property type="entry name" value="Plug_dom"/>
</dbReference>
<evidence type="ECO:0000256" key="6">
    <source>
        <dbReference type="ARBA" id="ARBA00023136"/>
    </source>
</evidence>
<evidence type="ECO:0000256" key="9">
    <source>
        <dbReference type="RuleBase" id="RU003357"/>
    </source>
</evidence>